<dbReference type="InterPro" id="IPR016377">
    <property type="entry name" value="Sucrose_GGa_phosphorylase-rel"/>
</dbReference>
<dbReference type="SMART" id="SM00642">
    <property type="entry name" value="Aamy"/>
    <property type="match status" value="1"/>
</dbReference>
<dbReference type="InterPro" id="IPR006047">
    <property type="entry name" value="GH13_cat_dom"/>
</dbReference>
<proteinExistence type="inferred from homology"/>
<dbReference type="Pfam" id="PF00128">
    <property type="entry name" value="Alpha-amylase"/>
    <property type="match status" value="1"/>
</dbReference>
<dbReference type="EC" id="2.4.1.7" evidence="7"/>
<dbReference type="Proteomes" id="UP000594480">
    <property type="component" value="Chromosome"/>
</dbReference>
<dbReference type="PANTHER" id="PTHR38784:SF1">
    <property type="entry name" value="SUCROSE PHOSPHORYLASE"/>
    <property type="match status" value="1"/>
</dbReference>
<dbReference type="RefSeq" id="WP_195693375.1">
    <property type="nucleotide sequence ID" value="NZ_CP064760.1"/>
</dbReference>
<evidence type="ECO:0000256" key="4">
    <source>
        <dbReference type="PIRSR" id="PIRSR003059-1"/>
    </source>
</evidence>
<dbReference type="SUPFAM" id="SSF51445">
    <property type="entry name" value="(Trans)glycosidases"/>
    <property type="match status" value="1"/>
</dbReference>
<dbReference type="GO" id="GO:0005975">
    <property type="term" value="P:carbohydrate metabolic process"/>
    <property type="evidence" value="ECO:0007669"/>
    <property type="project" value="InterPro"/>
</dbReference>
<organism evidence="7 8">
    <name type="scientific">Microbacterium schleiferi</name>
    <dbReference type="NCBI Taxonomy" id="69362"/>
    <lineage>
        <taxon>Bacteria</taxon>
        <taxon>Bacillati</taxon>
        <taxon>Actinomycetota</taxon>
        <taxon>Actinomycetes</taxon>
        <taxon>Micrococcales</taxon>
        <taxon>Microbacteriaceae</taxon>
        <taxon>Microbacterium</taxon>
    </lineage>
</organism>
<feature type="binding site" evidence="5">
    <location>
        <begin position="288"/>
        <end position="289"/>
    </location>
    <ligand>
        <name>substrate</name>
    </ligand>
</feature>
<keyword evidence="8" id="KW-1185">Reference proteome</keyword>
<keyword evidence="2 7" id="KW-0328">Glycosyltransferase</keyword>
<evidence type="ECO:0000256" key="3">
    <source>
        <dbReference type="ARBA" id="ARBA00022679"/>
    </source>
</evidence>
<dbReference type="InterPro" id="IPR017853">
    <property type="entry name" value="GH"/>
</dbReference>
<dbReference type="InterPro" id="IPR022527">
    <property type="entry name" value="Sucrose_phospho"/>
</dbReference>
<evidence type="ECO:0000256" key="2">
    <source>
        <dbReference type="ARBA" id="ARBA00022676"/>
    </source>
</evidence>
<evidence type="ECO:0000256" key="1">
    <source>
        <dbReference type="ARBA" id="ARBA00008452"/>
    </source>
</evidence>
<name>A0A7S8MZ30_9MICO</name>
<sequence>MVHPIQLIAYADRLGGTIPALGSLVRQRLDGAFGGVHILPFFTPFDGADAGFDPDDHTTVDPRLGSWDDVKELSRDLDVMVDVIVNHVSARSPQFRDVIEHGEDSAYASMFLTMGSVFPDGATEAELLQIYRPRPGLPFTPYRWGDGTRLVWTTFTPAQVDIDVRSDAGAAYLVSVLDTLRDAGVRMIRLDAVGYAVKTPGTSSFMTPETFAFIDELAELAHDRGLEVLVEVHSFYRRQIEIAARVDRVYDFALPPLVLFAAATGDHGPLARWIGQRPVNAVTVLDTHDGIGIVDVGPHPDSGEPGLLDAAQLDLLVEAIHEATGGDSRAATGAAASNLDIYQVNSTFYDAMGRRDRAYLAARAVQLFLPGIHQIYYVGALAGHNDRELLAQTGVGRDINRHIYSDADLERDLHRPVVAALLQLCRFRVDAPGFDGTFRSELDEHGWLRLRWESESGWSELRARLDRGEAHLRWARAGGPEHATDDLLANPPAHA</sequence>
<evidence type="ECO:0000313" key="8">
    <source>
        <dbReference type="Proteomes" id="UP000594480"/>
    </source>
</evidence>
<protein>
    <submittedName>
        <fullName evidence="7">Sucrose phosphorylase</fullName>
        <ecNumber evidence="7">2.4.1.7</ecNumber>
    </submittedName>
</protein>
<dbReference type="Gene3D" id="3.20.20.80">
    <property type="entry name" value="Glycosidases"/>
    <property type="match status" value="1"/>
</dbReference>
<evidence type="ECO:0000313" key="7">
    <source>
        <dbReference type="EMBL" id="QPE05358.1"/>
    </source>
</evidence>
<dbReference type="KEGG" id="msf:IT882_04670"/>
<feature type="binding site" evidence="5">
    <location>
        <position position="87"/>
    </location>
    <ligand>
        <name>substrate</name>
    </ligand>
</feature>
<dbReference type="PANTHER" id="PTHR38784">
    <property type="entry name" value="SUCROSE PHOSPHORYLASE"/>
    <property type="match status" value="1"/>
</dbReference>
<comment type="similarity">
    <text evidence="1">Belongs to the glycosyl hydrolase 13 family. Sucrose phosphorylase subfamily.</text>
</comment>
<dbReference type="Gene3D" id="3.90.400.10">
    <property type="entry name" value="Oligo-1,6-glucosidase, Domain 2"/>
    <property type="match status" value="1"/>
</dbReference>
<dbReference type="AlphaFoldDB" id="A0A7S8MZ30"/>
<reference evidence="7 8" key="1">
    <citation type="submission" date="2020-11" db="EMBL/GenBank/DDBJ databases">
        <title>Amino acid is mineralized and recycled by bacteria in oceanic microbiome.</title>
        <authorList>
            <person name="Zheng L.Y."/>
        </authorList>
    </citation>
    <scope>NUCLEOTIDE SEQUENCE [LARGE SCALE GENOMIC DNA]</scope>
    <source>
        <strain evidence="7 8">A32-1</strain>
    </source>
</reference>
<dbReference type="EMBL" id="CP064760">
    <property type="protein sequence ID" value="QPE05358.1"/>
    <property type="molecule type" value="Genomic_DNA"/>
</dbReference>
<dbReference type="NCBIfam" id="TIGR03852">
    <property type="entry name" value="sucrose_gtfA"/>
    <property type="match status" value="1"/>
</dbReference>
<gene>
    <name evidence="7" type="ORF">IT882_04670</name>
</gene>
<evidence type="ECO:0000259" key="6">
    <source>
        <dbReference type="SMART" id="SM00642"/>
    </source>
</evidence>
<feature type="binding site" evidence="5">
    <location>
        <begin position="189"/>
        <end position="191"/>
    </location>
    <ligand>
        <name>substrate</name>
    </ligand>
</feature>
<feature type="active site" description="Proton donor" evidence="4">
    <location>
        <position position="231"/>
    </location>
</feature>
<accession>A0A7S8MZ30</accession>
<dbReference type="GO" id="GO:0009018">
    <property type="term" value="F:sucrose phosphorylase activity"/>
    <property type="evidence" value="ECO:0007669"/>
    <property type="project" value="UniProtKB-EC"/>
</dbReference>
<evidence type="ECO:0000256" key="5">
    <source>
        <dbReference type="PIRSR" id="PIRSR003059-2"/>
    </source>
</evidence>
<feature type="active site" description="Nucleophile" evidence="4">
    <location>
        <position position="191"/>
    </location>
</feature>
<keyword evidence="3 7" id="KW-0808">Transferase</keyword>
<feature type="binding site" evidence="5">
    <location>
        <position position="397"/>
    </location>
    <ligand>
        <name>substrate</name>
    </ligand>
</feature>
<dbReference type="PIRSF" id="PIRSF003059">
    <property type="entry name" value="Sucrose_phosphorylase"/>
    <property type="match status" value="1"/>
</dbReference>
<feature type="binding site" evidence="5">
    <location>
        <position position="231"/>
    </location>
    <ligand>
        <name>substrate</name>
    </ligand>
</feature>
<dbReference type="InterPro" id="IPR045857">
    <property type="entry name" value="O16G_dom_2"/>
</dbReference>
<feature type="binding site" evidence="5">
    <location>
        <begin position="340"/>
        <end position="343"/>
    </location>
    <ligand>
        <name>substrate</name>
    </ligand>
</feature>
<feature type="domain" description="Glycosyl hydrolase family 13 catalytic" evidence="6">
    <location>
        <begin position="6"/>
        <end position="411"/>
    </location>
</feature>
<feature type="binding site" evidence="5">
    <location>
        <position position="49"/>
    </location>
    <ligand>
        <name>substrate</name>
    </ligand>
</feature>